<dbReference type="CDD" id="cd02210">
    <property type="entry name" value="cupin_BLR2406-like"/>
    <property type="match status" value="1"/>
</dbReference>
<keyword evidence="3" id="KW-1185">Reference proteome</keyword>
<proteinExistence type="predicted"/>
<dbReference type="InterPro" id="IPR017102">
    <property type="entry name" value="UCP037087"/>
</dbReference>
<sequence>MPRMDGRATVGSVVRAGTAYQGKQGPEYVPGVSAETVGARALWLGSVTLPAGGGRTKAHVHDHHESAFYLVSGDEVELWTGDHLQHRELAHAGDYLYIPAGVPHVAVNRTDTPAVFVGARTDANEQESVVMRPDLENRVP</sequence>
<dbReference type="Proteomes" id="UP001500449">
    <property type="component" value="Unassembled WGS sequence"/>
</dbReference>
<accession>A0ABN2MZJ2</accession>
<dbReference type="PANTHER" id="PTHR36440:SF1">
    <property type="entry name" value="PUTATIVE (AFU_ORTHOLOGUE AFUA_8G07350)-RELATED"/>
    <property type="match status" value="1"/>
</dbReference>
<organism evidence="2 3">
    <name type="scientific">Pseudonocardia ailaonensis</name>
    <dbReference type="NCBI Taxonomy" id="367279"/>
    <lineage>
        <taxon>Bacteria</taxon>
        <taxon>Bacillati</taxon>
        <taxon>Actinomycetota</taxon>
        <taxon>Actinomycetes</taxon>
        <taxon>Pseudonocardiales</taxon>
        <taxon>Pseudonocardiaceae</taxon>
        <taxon>Pseudonocardia</taxon>
    </lineage>
</organism>
<dbReference type="InterPro" id="IPR013096">
    <property type="entry name" value="Cupin_2"/>
</dbReference>
<dbReference type="SUPFAM" id="SSF51182">
    <property type="entry name" value="RmlC-like cupins"/>
    <property type="match status" value="1"/>
</dbReference>
<comment type="caution">
    <text evidence="2">The sequence shown here is derived from an EMBL/GenBank/DDBJ whole genome shotgun (WGS) entry which is preliminary data.</text>
</comment>
<protein>
    <submittedName>
        <fullName evidence="2">Cupin domain-containing protein</fullName>
    </submittedName>
</protein>
<evidence type="ECO:0000313" key="3">
    <source>
        <dbReference type="Proteomes" id="UP001500449"/>
    </source>
</evidence>
<dbReference type="EMBL" id="BAAAQK010000005">
    <property type="protein sequence ID" value="GAA1841740.1"/>
    <property type="molecule type" value="Genomic_DNA"/>
</dbReference>
<dbReference type="PIRSF" id="PIRSF037087">
    <property type="entry name" value="UCP037087"/>
    <property type="match status" value="1"/>
</dbReference>
<dbReference type="PANTHER" id="PTHR36440">
    <property type="entry name" value="PUTATIVE (AFU_ORTHOLOGUE AFUA_8G07350)-RELATED"/>
    <property type="match status" value="1"/>
</dbReference>
<evidence type="ECO:0000313" key="2">
    <source>
        <dbReference type="EMBL" id="GAA1841740.1"/>
    </source>
</evidence>
<dbReference type="InterPro" id="IPR011051">
    <property type="entry name" value="RmlC_Cupin_sf"/>
</dbReference>
<dbReference type="InterPro" id="IPR014710">
    <property type="entry name" value="RmlC-like_jellyroll"/>
</dbReference>
<feature type="domain" description="Cupin type-2" evidence="1">
    <location>
        <begin position="47"/>
        <end position="117"/>
    </location>
</feature>
<reference evidence="2 3" key="1">
    <citation type="journal article" date="2019" name="Int. J. Syst. Evol. Microbiol.">
        <title>The Global Catalogue of Microorganisms (GCM) 10K type strain sequencing project: providing services to taxonomists for standard genome sequencing and annotation.</title>
        <authorList>
            <consortium name="The Broad Institute Genomics Platform"/>
            <consortium name="The Broad Institute Genome Sequencing Center for Infectious Disease"/>
            <person name="Wu L."/>
            <person name="Ma J."/>
        </authorList>
    </citation>
    <scope>NUCLEOTIDE SEQUENCE [LARGE SCALE GENOMIC DNA]</scope>
    <source>
        <strain evidence="2 3">JCM 16009</strain>
    </source>
</reference>
<evidence type="ECO:0000259" key="1">
    <source>
        <dbReference type="Pfam" id="PF07883"/>
    </source>
</evidence>
<name>A0ABN2MZJ2_9PSEU</name>
<gene>
    <name evidence="2" type="ORF">GCM10009836_21440</name>
</gene>
<dbReference type="Gene3D" id="2.60.120.10">
    <property type="entry name" value="Jelly Rolls"/>
    <property type="match status" value="1"/>
</dbReference>
<dbReference type="InterPro" id="IPR053146">
    <property type="entry name" value="QDO-like"/>
</dbReference>
<dbReference type="Pfam" id="PF07883">
    <property type="entry name" value="Cupin_2"/>
    <property type="match status" value="1"/>
</dbReference>